<keyword evidence="8" id="KW-1185">Reference proteome</keyword>
<dbReference type="OrthoDB" id="3480455at2"/>
<evidence type="ECO:0000313" key="7">
    <source>
        <dbReference type="EMBL" id="KUM97179.1"/>
    </source>
</evidence>
<dbReference type="RefSeq" id="WP_066995070.1">
    <property type="nucleotide sequence ID" value="NZ_BNDU01000004.1"/>
</dbReference>
<proteinExistence type="predicted"/>
<dbReference type="GO" id="GO:0005886">
    <property type="term" value="C:plasma membrane"/>
    <property type="evidence" value="ECO:0007669"/>
    <property type="project" value="UniProtKB-SubCell"/>
</dbReference>
<evidence type="ECO:0000256" key="3">
    <source>
        <dbReference type="ARBA" id="ARBA00022692"/>
    </source>
</evidence>
<name>A0A101NPR0_9ACTN</name>
<feature type="transmembrane region" description="Helical" evidence="6">
    <location>
        <begin position="158"/>
        <end position="178"/>
    </location>
</feature>
<feature type="transmembrane region" description="Helical" evidence="6">
    <location>
        <begin position="53"/>
        <end position="75"/>
    </location>
</feature>
<sequence length="313" mass="31308">MAAAAEVSVGRRPAYWPTLICFAVLLGAAYLARRHWPVVETGALRLAVADQGWLLVGAAAAAGTWAASALAQQGAVARRLPGTRLLAAQFAACAANHLLPAGLGAGAVNLRFLMRCGLPAGRSAGALAVKATAGAVVRLALIVVLAPLCPGLLRAPHISPAAVAAVLATAFVLAALLAGPLRPRCRRALAGVPNDIRAVHACPARAAALWGGSLAFAALHALVLIAVGQAVELPLAPQQVALLYLAASSAAALLPTPGGLGSLDAALALALTASGAPAATAASAVLGYRLLTVWLPLLPGLLVLAMLVRRKAL</sequence>
<comment type="caution">
    <text evidence="7">The sequence shown here is derived from an EMBL/GenBank/DDBJ whole genome shotgun (WGS) entry which is preliminary data.</text>
</comment>
<protein>
    <recommendedName>
        <fullName evidence="9">TIGR00374 family protein</fullName>
    </recommendedName>
</protein>
<dbReference type="Pfam" id="PF03706">
    <property type="entry name" value="LPG_synthase_TM"/>
    <property type="match status" value="1"/>
</dbReference>
<evidence type="ECO:0000256" key="6">
    <source>
        <dbReference type="SAM" id="Phobius"/>
    </source>
</evidence>
<evidence type="ECO:0000313" key="8">
    <source>
        <dbReference type="Proteomes" id="UP000054241"/>
    </source>
</evidence>
<feature type="transmembrane region" description="Helical" evidence="6">
    <location>
        <begin position="124"/>
        <end position="146"/>
    </location>
</feature>
<feature type="transmembrane region" description="Helical" evidence="6">
    <location>
        <begin position="291"/>
        <end position="308"/>
    </location>
</feature>
<dbReference type="EMBL" id="LMWL01000012">
    <property type="protein sequence ID" value="KUM97179.1"/>
    <property type="molecule type" value="Genomic_DNA"/>
</dbReference>
<reference evidence="7 8" key="1">
    <citation type="submission" date="2015-10" db="EMBL/GenBank/DDBJ databases">
        <title>Draft genome sequence of Streptomyces cellostaticus DSM 40189, type strain for the species Streptomyces cellostaticus.</title>
        <authorList>
            <person name="Ruckert C."/>
            <person name="Winkler A."/>
            <person name="Kalinowski J."/>
            <person name="Kampfer P."/>
            <person name="Glaeser S."/>
        </authorList>
    </citation>
    <scope>NUCLEOTIDE SEQUENCE [LARGE SCALE GENOMIC DNA]</scope>
    <source>
        <strain evidence="7 8">DSM 40189</strain>
    </source>
</reference>
<dbReference type="PANTHER" id="PTHR39087">
    <property type="entry name" value="UPF0104 MEMBRANE PROTEIN MJ1595"/>
    <property type="match status" value="1"/>
</dbReference>
<accession>A0A101NPR0</accession>
<dbReference type="STRING" id="67285.AQI88_09000"/>
<keyword evidence="5 6" id="KW-0472">Membrane</keyword>
<evidence type="ECO:0000256" key="5">
    <source>
        <dbReference type="ARBA" id="ARBA00023136"/>
    </source>
</evidence>
<keyword evidence="3 6" id="KW-0812">Transmembrane</keyword>
<keyword evidence="4 6" id="KW-1133">Transmembrane helix</keyword>
<dbReference type="InterPro" id="IPR022791">
    <property type="entry name" value="L-PG_synthase/AglD"/>
</dbReference>
<dbReference type="Proteomes" id="UP000054241">
    <property type="component" value="Unassembled WGS sequence"/>
</dbReference>
<feature type="transmembrane region" description="Helical" evidence="6">
    <location>
        <begin position="87"/>
        <end position="112"/>
    </location>
</feature>
<feature type="transmembrane region" description="Helical" evidence="6">
    <location>
        <begin position="207"/>
        <end position="230"/>
    </location>
</feature>
<evidence type="ECO:0000256" key="2">
    <source>
        <dbReference type="ARBA" id="ARBA00022475"/>
    </source>
</evidence>
<comment type="subcellular location">
    <subcellularLocation>
        <location evidence="1">Cell membrane</location>
        <topology evidence="1">Multi-pass membrane protein</topology>
    </subcellularLocation>
</comment>
<dbReference type="PANTHER" id="PTHR39087:SF2">
    <property type="entry name" value="UPF0104 MEMBRANE PROTEIN MJ1595"/>
    <property type="match status" value="1"/>
</dbReference>
<keyword evidence="2" id="KW-1003">Cell membrane</keyword>
<evidence type="ECO:0000256" key="1">
    <source>
        <dbReference type="ARBA" id="ARBA00004651"/>
    </source>
</evidence>
<dbReference type="AlphaFoldDB" id="A0A101NPR0"/>
<evidence type="ECO:0000256" key="4">
    <source>
        <dbReference type="ARBA" id="ARBA00022989"/>
    </source>
</evidence>
<evidence type="ECO:0008006" key="9">
    <source>
        <dbReference type="Google" id="ProtNLM"/>
    </source>
</evidence>
<gene>
    <name evidence="7" type="ORF">AQI88_09000</name>
</gene>
<feature type="transmembrane region" description="Helical" evidence="6">
    <location>
        <begin position="14"/>
        <end position="32"/>
    </location>
</feature>
<organism evidence="7 8">
    <name type="scientific">Streptomyces cellostaticus</name>
    <dbReference type="NCBI Taxonomy" id="67285"/>
    <lineage>
        <taxon>Bacteria</taxon>
        <taxon>Bacillati</taxon>
        <taxon>Actinomycetota</taxon>
        <taxon>Actinomycetes</taxon>
        <taxon>Kitasatosporales</taxon>
        <taxon>Streptomycetaceae</taxon>
        <taxon>Streptomyces</taxon>
    </lineage>
</organism>